<dbReference type="GO" id="GO:0016747">
    <property type="term" value="F:acyltransferase activity, transferring groups other than amino-acyl groups"/>
    <property type="evidence" value="ECO:0007669"/>
    <property type="project" value="InterPro"/>
</dbReference>
<accession>M1YW00</accession>
<dbReference type="AlphaFoldDB" id="M1YW00"/>
<organism evidence="2 3">
    <name type="scientific">Nitrospina gracilis (strain 3/211)</name>
    <dbReference type="NCBI Taxonomy" id="1266370"/>
    <lineage>
        <taxon>Bacteria</taxon>
        <taxon>Pseudomonadati</taxon>
        <taxon>Nitrospinota/Tectimicrobiota group</taxon>
        <taxon>Nitrospinota</taxon>
        <taxon>Nitrospinia</taxon>
        <taxon>Nitrospinales</taxon>
        <taxon>Nitrospinaceae</taxon>
        <taxon>Nitrospina</taxon>
    </lineage>
</organism>
<dbReference type="Proteomes" id="UP000011704">
    <property type="component" value="Unassembled WGS sequence"/>
</dbReference>
<evidence type="ECO:0000313" key="2">
    <source>
        <dbReference type="EMBL" id="CCQ89825.1"/>
    </source>
</evidence>
<keyword evidence="3" id="KW-1185">Reference proteome</keyword>
<protein>
    <recommendedName>
        <fullName evidence="1">N-acetyltransferase domain-containing protein</fullName>
    </recommendedName>
</protein>
<proteinExistence type="predicted"/>
<dbReference type="InParanoid" id="M1YW00"/>
<dbReference type="InterPro" id="IPR041496">
    <property type="entry name" value="YitH/HolE_GNAT"/>
</dbReference>
<evidence type="ECO:0000313" key="3">
    <source>
        <dbReference type="Proteomes" id="UP000011704"/>
    </source>
</evidence>
<dbReference type="Pfam" id="PF13508">
    <property type="entry name" value="Acetyltransf_7"/>
    <property type="match status" value="1"/>
</dbReference>
<feature type="domain" description="N-acetyltransferase" evidence="1">
    <location>
        <begin position="1"/>
        <end position="142"/>
    </location>
</feature>
<dbReference type="RefSeq" id="WP_005006654.1">
    <property type="nucleotide sequence ID" value="NZ_HG422173.1"/>
</dbReference>
<dbReference type="STRING" id="1266370.NITGR_170082"/>
<name>M1YW00_NITG3</name>
<dbReference type="SUPFAM" id="SSF55729">
    <property type="entry name" value="Acyl-CoA N-acyltransferases (Nat)"/>
    <property type="match status" value="1"/>
</dbReference>
<dbReference type="InterPro" id="IPR016181">
    <property type="entry name" value="Acyl_CoA_acyltransferase"/>
</dbReference>
<dbReference type="PANTHER" id="PTHR47237:SF2">
    <property type="entry name" value="BLL4206 PROTEIN"/>
    <property type="match status" value="1"/>
</dbReference>
<dbReference type="PANTHER" id="PTHR47237">
    <property type="entry name" value="SLL0310 PROTEIN"/>
    <property type="match status" value="1"/>
</dbReference>
<dbReference type="PROSITE" id="PS51186">
    <property type="entry name" value="GNAT"/>
    <property type="match status" value="1"/>
</dbReference>
<dbReference type="Gene3D" id="3.40.630.90">
    <property type="match status" value="1"/>
</dbReference>
<dbReference type="InterPro" id="IPR052729">
    <property type="entry name" value="Acyl/Acetyltrans_Enzymes"/>
</dbReference>
<dbReference type="Pfam" id="PF18014">
    <property type="entry name" value="Acetyltransf_18"/>
    <property type="match status" value="1"/>
</dbReference>
<comment type="caution">
    <text evidence="2">The sequence shown here is derived from an EMBL/GenBank/DDBJ whole genome shotgun (WGS) entry which is preliminary data.</text>
</comment>
<dbReference type="OrthoDB" id="8453373at2"/>
<dbReference type="Gene3D" id="3.40.630.30">
    <property type="match status" value="1"/>
</dbReference>
<dbReference type="EMBL" id="CAQJ01000019">
    <property type="protein sequence ID" value="CCQ89825.1"/>
    <property type="molecule type" value="Genomic_DNA"/>
</dbReference>
<gene>
    <name evidence="2" type="ORF">NITGR_170082</name>
</gene>
<evidence type="ECO:0000259" key="1">
    <source>
        <dbReference type="PROSITE" id="PS51186"/>
    </source>
</evidence>
<dbReference type="InterPro" id="IPR000182">
    <property type="entry name" value="GNAT_dom"/>
</dbReference>
<dbReference type="HOGENOM" id="CLU_063450_2_0_0"/>
<sequence>MEAFSKEDLPALQKLSEEAGWEHTQADWEAILESGYVCGERGKSGVPTACGALFDYGPALCALGMLLVTPSRQKQGVGQKIIEHLLDKREPKNKPAMLVAGSRLKAYYEKLGFREVERIHKLEAPPQTKPPVSTFSLQQSIQPLKEQDLMPVLSVDQQVVGADRSKLLRIRYRQTEKTLRITNPQGTLLGYAMGVKQDKQLLIGPIIAFNRFSAIDLLSALMAEHNGGPVRIDVSSRREDLVQTLLDAGFKELDTQPVMVKDAPSLPGKRDHLFALASQAWG</sequence>
<reference evidence="2 3" key="1">
    <citation type="journal article" date="2013" name="Front. Microbiol.">
        <title>The genome of Nitrospina gracilis illuminates the metabolism and evolution of the major marine nitrite oxidizer.</title>
        <authorList>
            <person name="Luecker S."/>
            <person name="Nowka B."/>
            <person name="Rattei T."/>
            <person name="Spieck E."/>
            <person name="and Daims H."/>
        </authorList>
    </citation>
    <scope>NUCLEOTIDE SEQUENCE [LARGE SCALE GENOMIC DNA]</scope>
    <source>
        <strain evidence="2 3">3/211</strain>
    </source>
</reference>